<evidence type="ECO:0000313" key="3">
    <source>
        <dbReference type="Proteomes" id="UP000000994"/>
    </source>
</evidence>
<evidence type="ECO:0000313" key="2">
    <source>
        <dbReference type="EMBL" id="CFW42158.1"/>
    </source>
</evidence>
<organismHost>
    <name type="scientific">Synechococcus</name>
    <dbReference type="NCBI Taxonomy" id="1129"/>
</organismHost>
<evidence type="ECO:0000313" key="4">
    <source>
        <dbReference type="Proteomes" id="UP000246186"/>
    </source>
</evidence>
<dbReference type="EMBL" id="LN828717">
    <property type="protein sequence ID" value="CFW42158.1"/>
    <property type="molecule type" value="Genomic_DNA"/>
</dbReference>
<dbReference type="GeneID" id="3260368"/>
<keyword evidence="3" id="KW-1185">Reference proteome</keyword>
<organism evidence="1 3">
    <name type="scientific">Synechococcus phage S-PM2</name>
    <dbReference type="NCBI Taxonomy" id="238854"/>
    <lineage>
        <taxon>Viruses</taxon>
        <taxon>Duplodnaviria</taxon>
        <taxon>Heunggongvirae</taxon>
        <taxon>Uroviricota</taxon>
        <taxon>Caudoviricetes</taxon>
        <taxon>Pantevenvirales</taxon>
        <taxon>Kyanoviridae</taxon>
        <taxon>Nodensvirus</taxon>
        <taxon>Nodensvirus spm2</taxon>
    </lineage>
</organism>
<gene>
    <name evidence="2" type="ORF">S-PM2d051</name>
    <name evidence="1" type="ORF">S-PM2p051</name>
</gene>
<dbReference type="Proteomes" id="UP000246186">
    <property type="component" value="Genome"/>
</dbReference>
<protein>
    <submittedName>
        <fullName evidence="1">Hypothetical-Protein / belonging to T4-LIKE GC: 796</fullName>
    </submittedName>
</protein>
<dbReference type="Proteomes" id="UP000000994">
    <property type="component" value="Segment"/>
</dbReference>
<reference evidence="2 4" key="3">
    <citation type="journal article" date="2015" name="PLoS ONE">
        <title>Spontaneous Deletion of an "ORFanage" Region Facilitates Host Adaptation in a "Photosynthetic" Cyanophage.</title>
        <authorList>
            <person name="Puxty R.J."/>
            <person name="Perez-Sepulveda B."/>
            <person name="Rihtman B."/>
            <person name="Evans D.J."/>
            <person name="Millard A.D."/>
            <person name="Scanlan D.J."/>
        </authorList>
    </citation>
    <scope>NUCLEOTIDE SEQUENCE [LARGE SCALE GENOMIC DNA]</scope>
</reference>
<reference evidence="1 3" key="2">
    <citation type="journal article" date="2005" name="J. Bacteriol.">
        <title>The genome of S-PM2, a 'photosynthetic' T4-type bacteriophage that infects marine Synechococcus strains.</title>
        <authorList>
            <person name="Mann N.H."/>
            <person name="Clokie M.R."/>
            <person name="Millard A."/>
            <person name="Cook A."/>
            <person name="Wilson W.H."/>
            <person name="Wheatley P.J."/>
            <person name="Letarov A."/>
            <person name="Krisch H.M."/>
        </authorList>
    </citation>
    <scope>NUCLEOTIDE SEQUENCE</scope>
</reference>
<reference evidence="2" key="4">
    <citation type="submission" date="2015-02" db="EMBL/GenBank/DDBJ databases">
        <authorList>
            <person name="Chooi Y.-H."/>
        </authorList>
    </citation>
    <scope>NUCLEOTIDE SEQUENCE</scope>
</reference>
<dbReference type="EMBL" id="AJ630128">
    <property type="protein sequence ID" value="CAF34115.1"/>
    <property type="molecule type" value="Genomic_DNA"/>
</dbReference>
<proteinExistence type="predicted"/>
<accession>Q5GQY5</accession>
<name>Q5GQY5_BPSYP</name>
<dbReference type="KEGG" id="vg:3260368"/>
<evidence type="ECO:0000313" key="1">
    <source>
        <dbReference type="EMBL" id="CAF34115.1"/>
    </source>
</evidence>
<sequence>MNFTKRQLVLLTTALTLFYDEIAKTSTPEMKAEVMEIAEMVQDAYEEAE</sequence>
<reference evidence="1 3" key="1">
    <citation type="journal article" date="2004" name="Proc. Natl. Acad. Sci. U.S.A.">
        <title>Genetic organization of the psbAD region in phages infecting marine Synechococcus strains.</title>
        <authorList>
            <person name="Millard A."/>
            <person name="Clokie M.R."/>
            <person name="Shub D.A."/>
            <person name="Mann N.H."/>
        </authorList>
    </citation>
    <scope>NUCLEOTIDE SEQUENCE [LARGE SCALE GENOMIC DNA]</scope>
</reference>
<dbReference type="RefSeq" id="YP_195085.1">
    <property type="nucleotide sequence ID" value="NC_006820.1"/>
</dbReference>